<comment type="subcellular location">
    <subcellularLocation>
        <location evidence="1">Secreted</location>
    </subcellularLocation>
</comment>
<sequence>AFWGIPGVFWGVPGVSRASPSSPPPPQVASESPLEPKASTPRGDGQHTWPRRRRHSSHFPVCSFCCNCCNNPGCGFCCRT</sequence>
<dbReference type="GO" id="GO:0034760">
    <property type="term" value="P:negative regulation of iron ion transmembrane transport"/>
    <property type="evidence" value="ECO:0007669"/>
    <property type="project" value="TreeGrafter"/>
</dbReference>
<feature type="region of interest" description="Disordered" evidence="7">
    <location>
        <begin position="14"/>
        <end position="56"/>
    </location>
</feature>
<comment type="similarity">
    <text evidence="2">Belongs to the hepcidin family.</text>
</comment>
<keyword evidence="6" id="KW-1015">Disulfide bond</keyword>
<evidence type="ECO:0000313" key="8">
    <source>
        <dbReference type="EMBL" id="NWT07674.1"/>
    </source>
</evidence>
<evidence type="ECO:0000256" key="7">
    <source>
        <dbReference type="SAM" id="MobiDB-lite"/>
    </source>
</evidence>
<evidence type="ECO:0000256" key="6">
    <source>
        <dbReference type="ARBA" id="ARBA00023157"/>
    </source>
</evidence>
<evidence type="ECO:0000256" key="3">
    <source>
        <dbReference type="ARBA" id="ARBA00022525"/>
    </source>
</evidence>
<evidence type="ECO:0000256" key="5">
    <source>
        <dbReference type="ARBA" id="ARBA00022729"/>
    </source>
</evidence>
<evidence type="ECO:0000313" key="9">
    <source>
        <dbReference type="Proteomes" id="UP000589495"/>
    </source>
</evidence>
<dbReference type="Proteomes" id="UP000589495">
    <property type="component" value="Unassembled WGS sequence"/>
</dbReference>
<name>A0A7K5KQ91_VIRAL</name>
<dbReference type="PANTHER" id="PTHR16877">
    <property type="entry name" value="HEPCIDIN"/>
    <property type="match status" value="1"/>
</dbReference>
<dbReference type="InterPro" id="IPR010500">
    <property type="entry name" value="Hepcidin"/>
</dbReference>
<keyword evidence="3" id="KW-0964">Secreted</keyword>
<comment type="caution">
    <text evidence="8">The sequence shown here is derived from an EMBL/GenBank/DDBJ whole genome shotgun (WGS) entry which is preliminary data.</text>
</comment>
<dbReference type="EMBL" id="VZRF01000054">
    <property type="protein sequence ID" value="NWT07674.1"/>
    <property type="molecule type" value="Genomic_DNA"/>
</dbReference>
<keyword evidence="9" id="KW-1185">Reference proteome</keyword>
<reference evidence="8 9" key="1">
    <citation type="submission" date="2019-09" db="EMBL/GenBank/DDBJ databases">
        <title>Bird 10,000 Genomes (B10K) Project - Family phase.</title>
        <authorList>
            <person name="Zhang G."/>
        </authorList>
    </citation>
    <scope>NUCLEOTIDE SEQUENCE [LARGE SCALE GENOMIC DNA]</scope>
    <source>
        <strain evidence="8">B10K-DU-001-22</strain>
        <tissue evidence="8">Muscle</tissue>
    </source>
</reference>
<gene>
    <name evidence="8" type="primary">Hamp</name>
    <name evidence="8" type="ORF">VIRALT_R15449</name>
</gene>
<dbReference type="GO" id="GO:0005615">
    <property type="term" value="C:extracellular space"/>
    <property type="evidence" value="ECO:0007669"/>
    <property type="project" value="TreeGrafter"/>
</dbReference>
<dbReference type="GO" id="GO:0006879">
    <property type="term" value="P:intracellular iron ion homeostasis"/>
    <property type="evidence" value="ECO:0007669"/>
    <property type="project" value="InterPro"/>
</dbReference>
<keyword evidence="5" id="KW-0732">Signal</keyword>
<dbReference type="Pfam" id="PF06446">
    <property type="entry name" value="Hepcidin"/>
    <property type="match status" value="1"/>
</dbReference>
<evidence type="ECO:0000256" key="2">
    <source>
        <dbReference type="ARBA" id="ARBA00008022"/>
    </source>
</evidence>
<proteinExistence type="inferred from homology"/>
<dbReference type="AlphaFoldDB" id="A0A7K5KQ91"/>
<organism evidence="8 9">
    <name type="scientific">Vireo altiloquus</name>
    <name type="common">Black-whiskered vireo</name>
    <name type="synonym">Muscicapa altiloqua</name>
    <dbReference type="NCBI Taxonomy" id="34956"/>
    <lineage>
        <taxon>Eukaryota</taxon>
        <taxon>Metazoa</taxon>
        <taxon>Chordata</taxon>
        <taxon>Craniata</taxon>
        <taxon>Vertebrata</taxon>
        <taxon>Euteleostomi</taxon>
        <taxon>Archelosauria</taxon>
        <taxon>Archosauria</taxon>
        <taxon>Dinosauria</taxon>
        <taxon>Saurischia</taxon>
        <taxon>Theropoda</taxon>
        <taxon>Coelurosauria</taxon>
        <taxon>Aves</taxon>
        <taxon>Neognathae</taxon>
        <taxon>Neoaves</taxon>
        <taxon>Telluraves</taxon>
        <taxon>Australaves</taxon>
        <taxon>Passeriformes</taxon>
        <taxon>Corvoidea</taxon>
        <taxon>Vireonidae</taxon>
        <taxon>Vireoninae</taxon>
        <taxon>Vireo</taxon>
    </lineage>
</organism>
<keyword evidence="4" id="KW-0372">Hormone</keyword>
<feature type="non-terminal residue" evidence="8">
    <location>
        <position position="1"/>
    </location>
</feature>
<accession>A0A7K5KQ91</accession>
<feature type="non-terminal residue" evidence="8">
    <location>
        <position position="80"/>
    </location>
</feature>
<dbReference type="PANTHER" id="PTHR16877:SF0">
    <property type="entry name" value="HEPCIDIN"/>
    <property type="match status" value="1"/>
</dbReference>
<dbReference type="GO" id="GO:0005179">
    <property type="term" value="F:hormone activity"/>
    <property type="evidence" value="ECO:0007669"/>
    <property type="project" value="UniProtKB-KW"/>
</dbReference>
<evidence type="ECO:0000256" key="4">
    <source>
        <dbReference type="ARBA" id="ARBA00022702"/>
    </source>
</evidence>
<evidence type="ECO:0000256" key="1">
    <source>
        <dbReference type="ARBA" id="ARBA00004613"/>
    </source>
</evidence>
<protein>
    <submittedName>
        <fullName evidence="8">HEPC protein</fullName>
    </submittedName>
</protein>
<dbReference type="GO" id="GO:0042742">
    <property type="term" value="P:defense response to bacterium"/>
    <property type="evidence" value="ECO:0007669"/>
    <property type="project" value="TreeGrafter"/>
</dbReference>